<protein>
    <recommendedName>
        <fullName evidence="2">Mycothiol S-conjugate amidase</fullName>
        <ecNumber evidence="2">3.5.1.115</ecNumber>
    </recommendedName>
</protein>
<dbReference type="InterPro" id="IPR024078">
    <property type="entry name" value="LmbE-like_dom_sf"/>
</dbReference>
<dbReference type="HAMAP" id="MF_01482">
    <property type="entry name" value="Mca"/>
    <property type="match status" value="1"/>
</dbReference>
<keyword evidence="2" id="KW-0479">Metal-binding</keyword>
<dbReference type="EMBL" id="BAAARW010000012">
    <property type="protein sequence ID" value="GAA2421679.1"/>
    <property type="molecule type" value="Genomic_DNA"/>
</dbReference>
<dbReference type="Pfam" id="PF02585">
    <property type="entry name" value="PIG-L"/>
    <property type="match status" value="1"/>
</dbReference>
<evidence type="ECO:0000256" key="3">
    <source>
        <dbReference type="SAM" id="MobiDB-lite"/>
    </source>
</evidence>
<dbReference type="Gene3D" id="3.40.50.10320">
    <property type="entry name" value="LmbE-like"/>
    <property type="match status" value="1"/>
</dbReference>
<name>A0ABN3J5M6_9ACTN</name>
<proteinExistence type="inferred from homology"/>
<accession>A0ABN3J5M6</accession>
<dbReference type="InterPro" id="IPR017811">
    <property type="entry name" value="Mca"/>
</dbReference>
<feature type="binding site" evidence="2">
    <location>
        <position position="162"/>
    </location>
    <ligand>
        <name>Zn(2+)</name>
        <dbReference type="ChEBI" id="CHEBI:29105"/>
    </ligand>
</feature>
<comment type="caution">
    <text evidence="4">The sequence shown here is derived from an EMBL/GenBank/DDBJ whole genome shotgun (WGS) entry which is preliminary data.</text>
</comment>
<comment type="subunit">
    <text evidence="2">Monomer.</text>
</comment>
<organism evidence="4 5">
    <name type="scientific">Actinomadura vinacea</name>
    <dbReference type="NCBI Taxonomy" id="115336"/>
    <lineage>
        <taxon>Bacteria</taxon>
        <taxon>Bacillati</taxon>
        <taxon>Actinomycetota</taxon>
        <taxon>Actinomycetes</taxon>
        <taxon>Streptosporangiales</taxon>
        <taxon>Thermomonosporaceae</taxon>
        <taxon>Actinomadura</taxon>
    </lineage>
</organism>
<keyword evidence="5" id="KW-1185">Reference proteome</keyword>
<feature type="binding site" evidence="2">
    <location>
        <position position="35"/>
    </location>
    <ligand>
        <name>Zn(2+)</name>
        <dbReference type="ChEBI" id="CHEBI:29105"/>
    </ligand>
</feature>
<keyword evidence="2" id="KW-0378">Hydrolase</keyword>
<dbReference type="Proteomes" id="UP001501231">
    <property type="component" value="Unassembled WGS sequence"/>
</dbReference>
<feature type="region of interest" description="Disordered" evidence="3">
    <location>
        <begin position="1"/>
        <end position="20"/>
    </location>
</feature>
<sequence>MSEPIDAPIDQLTLDPSGGPGETLRLMAVHAHPDDESSKGAATMARYVADGVEVLVVTCTGGERGDILNPAMDRPEVKANIGKVREEEMARAREILGVRQSWLGFVDSGFPEGDPPPPLPEGCFAVQPLEVASEPLVRAVREFRPHVMLTYDEKGGYPHPDHVKCHEVSVEAFEAAGDPDRYPGTGEPWQPLKLYYHMTFHKERILALHGAMERLGLESPYTESLKRLDDAPPPLWTVTTRVPCADQFETRDKALLAHATQIDPEGFWFACPLDVQREVWPTEDYHLARSLVDTELPEDDLFAGIREKVCL</sequence>
<dbReference type="PANTHER" id="PTHR12993:SF11">
    <property type="entry name" value="N-ACETYLGLUCOSAMINYL-PHOSPHATIDYLINOSITOL DE-N-ACETYLASE"/>
    <property type="match status" value="1"/>
</dbReference>
<reference evidence="4 5" key="1">
    <citation type="journal article" date="2019" name="Int. J. Syst. Evol. Microbiol.">
        <title>The Global Catalogue of Microorganisms (GCM) 10K type strain sequencing project: providing services to taxonomists for standard genome sequencing and annotation.</title>
        <authorList>
            <consortium name="The Broad Institute Genomics Platform"/>
            <consortium name="The Broad Institute Genome Sequencing Center for Infectious Disease"/>
            <person name="Wu L."/>
            <person name="Ma J."/>
        </authorList>
    </citation>
    <scope>NUCLEOTIDE SEQUENCE [LARGE SCALE GENOMIC DNA]</scope>
    <source>
        <strain evidence="4 5">JCM 3325</strain>
    </source>
</reference>
<evidence type="ECO:0000256" key="2">
    <source>
        <dbReference type="HAMAP-Rule" id="MF_01482"/>
    </source>
</evidence>
<dbReference type="EC" id="3.5.1.115" evidence="2"/>
<evidence type="ECO:0000313" key="4">
    <source>
        <dbReference type="EMBL" id="GAA2421679.1"/>
    </source>
</evidence>
<dbReference type="PANTHER" id="PTHR12993">
    <property type="entry name" value="N-ACETYLGLUCOSAMINYL-PHOSPHATIDYLINOSITOL DE-N-ACETYLASE-RELATED"/>
    <property type="match status" value="1"/>
</dbReference>
<evidence type="ECO:0000313" key="5">
    <source>
        <dbReference type="Proteomes" id="UP001501231"/>
    </source>
</evidence>
<comment type="function">
    <text evidence="2">A mycothiol (MSH, N-acetylcysteinyl-glucosaminyl-inositol) S-conjugate amidase, it recycles conjugated MSH to the N-acetyl cysteine conjugate (AcCys S-conjugate, a mercapturic acid) and the MSH precursor. Involved in MSH-dependent detoxification of a number of alkylating agents and antibiotics.</text>
</comment>
<comment type="similarity">
    <text evidence="2">Belongs to the MshB deacetylase family. Mca subfamily.</text>
</comment>
<feature type="binding site" evidence="2">
    <location>
        <position position="32"/>
    </location>
    <ligand>
        <name>Zn(2+)</name>
        <dbReference type="ChEBI" id="CHEBI:29105"/>
    </ligand>
</feature>
<evidence type="ECO:0000256" key="1">
    <source>
        <dbReference type="ARBA" id="ARBA00022833"/>
    </source>
</evidence>
<dbReference type="InterPro" id="IPR003737">
    <property type="entry name" value="GlcNAc_PI_deacetylase-related"/>
</dbReference>
<dbReference type="NCBIfam" id="TIGR03446">
    <property type="entry name" value="mycothiol_Mca"/>
    <property type="match status" value="1"/>
</dbReference>
<dbReference type="SUPFAM" id="SSF102588">
    <property type="entry name" value="LmbE-like"/>
    <property type="match status" value="1"/>
</dbReference>
<gene>
    <name evidence="2 4" type="primary">mca</name>
    <name evidence="4" type="ORF">GCM10010191_36620</name>
</gene>
<comment type="cofactor">
    <cofactor evidence="2">
        <name>Zn(2+)</name>
        <dbReference type="ChEBI" id="CHEBI:29105"/>
    </cofactor>
    <text evidence="2">Binds 1 zinc ion per subunit.</text>
</comment>
<comment type="catalytic activity">
    <reaction evidence="2">
        <text>mycothiol S-conjugate + H2O = an N-acetyl-L-cysteine-S-conjugate + 1D-myo-inositol 2-amino-2-deoxy-alpha-D-glucopyranoside</text>
        <dbReference type="Rhea" id="RHEA:36543"/>
        <dbReference type="ChEBI" id="CHEBI:15377"/>
        <dbReference type="ChEBI" id="CHEBI:58718"/>
        <dbReference type="ChEBI" id="CHEBI:58886"/>
        <dbReference type="ChEBI" id="CHEBI:59633"/>
        <dbReference type="EC" id="3.5.1.115"/>
    </reaction>
</comment>
<keyword evidence="1 2" id="KW-0862">Zinc</keyword>